<name>A0A087FXS8_ARAAL</name>
<organism evidence="2 3">
    <name type="scientific">Arabis alpina</name>
    <name type="common">Alpine rock-cress</name>
    <dbReference type="NCBI Taxonomy" id="50452"/>
    <lineage>
        <taxon>Eukaryota</taxon>
        <taxon>Viridiplantae</taxon>
        <taxon>Streptophyta</taxon>
        <taxon>Embryophyta</taxon>
        <taxon>Tracheophyta</taxon>
        <taxon>Spermatophyta</taxon>
        <taxon>Magnoliopsida</taxon>
        <taxon>eudicotyledons</taxon>
        <taxon>Gunneridae</taxon>
        <taxon>Pentapetalae</taxon>
        <taxon>rosids</taxon>
        <taxon>malvids</taxon>
        <taxon>Brassicales</taxon>
        <taxon>Brassicaceae</taxon>
        <taxon>Arabideae</taxon>
        <taxon>Arabis</taxon>
    </lineage>
</organism>
<keyword evidence="3" id="KW-1185">Reference proteome</keyword>
<gene>
    <name evidence="2" type="ORF">AALP_AAs63193U000200</name>
</gene>
<reference evidence="3" key="1">
    <citation type="journal article" date="2015" name="Nat. Plants">
        <title>Genome expansion of Arabis alpina linked with retrotransposition and reduced symmetric DNA methylation.</title>
        <authorList>
            <person name="Willing E.M."/>
            <person name="Rawat V."/>
            <person name="Mandakova T."/>
            <person name="Maumus F."/>
            <person name="James G.V."/>
            <person name="Nordstroem K.J."/>
            <person name="Becker C."/>
            <person name="Warthmann N."/>
            <person name="Chica C."/>
            <person name="Szarzynska B."/>
            <person name="Zytnicki M."/>
            <person name="Albani M.C."/>
            <person name="Kiefer C."/>
            <person name="Bergonzi S."/>
            <person name="Castaings L."/>
            <person name="Mateos J.L."/>
            <person name="Berns M.C."/>
            <person name="Bujdoso N."/>
            <person name="Piofczyk T."/>
            <person name="de Lorenzo L."/>
            <person name="Barrero-Sicilia C."/>
            <person name="Mateos I."/>
            <person name="Piednoel M."/>
            <person name="Hagmann J."/>
            <person name="Chen-Min-Tao R."/>
            <person name="Iglesias-Fernandez R."/>
            <person name="Schuster S.C."/>
            <person name="Alonso-Blanco C."/>
            <person name="Roudier F."/>
            <person name="Carbonero P."/>
            <person name="Paz-Ares J."/>
            <person name="Davis S.J."/>
            <person name="Pecinka A."/>
            <person name="Quesneville H."/>
            <person name="Colot V."/>
            <person name="Lysak M.A."/>
            <person name="Weigel D."/>
            <person name="Coupland G."/>
            <person name="Schneeberger K."/>
        </authorList>
    </citation>
    <scope>NUCLEOTIDE SEQUENCE [LARGE SCALE GENOMIC DNA]</scope>
    <source>
        <strain evidence="3">cv. Pajares</strain>
    </source>
</reference>
<sequence length="62" mass="6462">MVVVVSSYPSTVASPSASSSSSRSSVAPVLFGCGTHFHSGSALFRLRFGLAVYFSPPSPHLF</sequence>
<dbReference type="Proteomes" id="UP000029120">
    <property type="component" value="Unassembled WGS sequence"/>
</dbReference>
<evidence type="ECO:0000313" key="2">
    <source>
        <dbReference type="EMBL" id="KFK22430.1"/>
    </source>
</evidence>
<accession>A0A087FXS8</accession>
<dbReference type="AlphaFoldDB" id="A0A087FXS8"/>
<evidence type="ECO:0000313" key="3">
    <source>
        <dbReference type="Proteomes" id="UP000029120"/>
    </source>
</evidence>
<protein>
    <submittedName>
        <fullName evidence="2">Uncharacterized protein</fullName>
    </submittedName>
</protein>
<feature type="region of interest" description="Disordered" evidence="1">
    <location>
        <begin position="1"/>
        <end position="24"/>
    </location>
</feature>
<proteinExistence type="predicted"/>
<dbReference type="Gramene" id="KFK22430">
    <property type="protein sequence ID" value="KFK22430"/>
    <property type="gene ID" value="AALP_AAs63193U000200"/>
</dbReference>
<dbReference type="EMBL" id="KL989358">
    <property type="protein sequence ID" value="KFK22430.1"/>
    <property type="molecule type" value="Genomic_DNA"/>
</dbReference>
<evidence type="ECO:0000256" key="1">
    <source>
        <dbReference type="SAM" id="MobiDB-lite"/>
    </source>
</evidence>